<reference evidence="2" key="1">
    <citation type="submission" date="2022-07" db="EMBL/GenBank/DDBJ databases">
        <title>Genome Sequence of Xylaria arbuscula.</title>
        <authorList>
            <person name="Buettner E."/>
        </authorList>
    </citation>
    <scope>NUCLEOTIDE SEQUENCE</scope>
    <source>
        <strain evidence="2">VT107</strain>
    </source>
</reference>
<name>A0A9W8NL34_9PEZI</name>
<keyword evidence="3" id="KW-1185">Reference proteome</keyword>
<sequence length="67" mass="6847">MRFTLAIFASLFAAAVAVPPTSDTFGALEKKCLASGATSMAALAAVVVWPATKDKMQQLSVSCAGLL</sequence>
<feature type="signal peptide" evidence="1">
    <location>
        <begin position="1"/>
        <end position="17"/>
    </location>
</feature>
<evidence type="ECO:0000313" key="3">
    <source>
        <dbReference type="Proteomes" id="UP001148614"/>
    </source>
</evidence>
<dbReference type="EMBL" id="JANPWZ010000216">
    <property type="protein sequence ID" value="KAJ3578417.1"/>
    <property type="molecule type" value="Genomic_DNA"/>
</dbReference>
<evidence type="ECO:0000256" key="1">
    <source>
        <dbReference type="SAM" id="SignalP"/>
    </source>
</evidence>
<gene>
    <name evidence="2" type="ORF">NPX13_g2148</name>
</gene>
<dbReference type="Proteomes" id="UP001148614">
    <property type="component" value="Unassembled WGS sequence"/>
</dbReference>
<organism evidence="2 3">
    <name type="scientific">Xylaria arbuscula</name>
    <dbReference type="NCBI Taxonomy" id="114810"/>
    <lineage>
        <taxon>Eukaryota</taxon>
        <taxon>Fungi</taxon>
        <taxon>Dikarya</taxon>
        <taxon>Ascomycota</taxon>
        <taxon>Pezizomycotina</taxon>
        <taxon>Sordariomycetes</taxon>
        <taxon>Xylariomycetidae</taxon>
        <taxon>Xylariales</taxon>
        <taxon>Xylariaceae</taxon>
        <taxon>Xylaria</taxon>
    </lineage>
</organism>
<dbReference type="AlphaFoldDB" id="A0A9W8NL34"/>
<accession>A0A9W8NL34</accession>
<keyword evidence="1" id="KW-0732">Signal</keyword>
<protein>
    <submittedName>
        <fullName evidence="2">Uncharacterized protein</fullName>
    </submittedName>
</protein>
<feature type="chain" id="PRO_5040894710" evidence="1">
    <location>
        <begin position="18"/>
        <end position="67"/>
    </location>
</feature>
<proteinExistence type="predicted"/>
<evidence type="ECO:0000313" key="2">
    <source>
        <dbReference type="EMBL" id="KAJ3578417.1"/>
    </source>
</evidence>
<comment type="caution">
    <text evidence="2">The sequence shown here is derived from an EMBL/GenBank/DDBJ whole genome shotgun (WGS) entry which is preliminary data.</text>
</comment>